<evidence type="ECO:0000256" key="3">
    <source>
        <dbReference type="ARBA" id="ARBA00022670"/>
    </source>
</evidence>
<name>U5EVI6_9DIPT</name>
<evidence type="ECO:0000256" key="9">
    <source>
        <dbReference type="PIRSR" id="PIRSR600246-1"/>
    </source>
</evidence>
<dbReference type="SUPFAM" id="SSF56235">
    <property type="entry name" value="N-terminal nucleophile aminohydrolases (Ntn hydrolases)"/>
    <property type="match status" value="1"/>
</dbReference>
<organism evidence="12">
    <name type="scientific">Corethrella appendiculata</name>
    <dbReference type="NCBI Taxonomy" id="1370023"/>
    <lineage>
        <taxon>Eukaryota</taxon>
        <taxon>Metazoa</taxon>
        <taxon>Ecdysozoa</taxon>
        <taxon>Arthropoda</taxon>
        <taxon>Hexapoda</taxon>
        <taxon>Insecta</taxon>
        <taxon>Pterygota</taxon>
        <taxon>Neoptera</taxon>
        <taxon>Endopterygota</taxon>
        <taxon>Diptera</taxon>
        <taxon>Nematocera</taxon>
        <taxon>Culicoidea</taxon>
        <taxon>Chaoboridae</taxon>
        <taxon>Corethrella</taxon>
    </lineage>
</organism>
<feature type="active site" description="Nucleophile" evidence="9">
    <location>
        <position position="190"/>
    </location>
</feature>
<dbReference type="InterPro" id="IPR033844">
    <property type="entry name" value="ASRGL1_meta"/>
</dbReference>
<dbReference type="FunFam" id="3.60.20.30:FF:000001">
    <property type="entry name" value="Isoaspartyl peptidase/L-asparaginase"/>
    <property type="match status" value="1"/>
</dbReference>
<dbReference type="GO" id="GO:0005737">
    <property type="term" value="C:cytoplasm"/>
    <property type="evidence" value="ECO:0007669"/>
    <property type="project" value="TreeGrafter"/>
</dbReference>
<dbReference type="CDD" id="cd04702">
    <property type="entry name" value="ASRGL1_like"/>
    <property type="match status" value="1"/>
</dbReference>
<comment type="similarity">
    <text evidence="2">Belongs to the Ntn-hydrolase family.</text>
</comment>
<evidence type="ECO:0000313" key="12">
    <source>
        <dbReference type="EMBL" id="JAB58029.1"/>
    </source>
</evidence>
<evidence type="ECO:0000256" key="11">
    <source>
        <dbReference type="PIRSR" id="PIRSR600246-3"/>
    </source>
</evidence>
<accession>U5EVI6</accession>
<dbReference type="PANTHER" id="PTHR10188:SF41">
    <property type="entry name" value="ISOASPARTYL PEPTIDASE_L-ASPARAGINASE"/>
    <property type="match status" value="1"/>
</dbReference>
<comment type="catalytic activity">
    <reaction evidence="6">
        <text>L-asparagine + H2O = L-aspartate + NH4(+)</text>
        <dbReference type="Rhea" id="RHEA:21016"/>
        <dbReference type="ChEBI" id="CHEBI:15377"/>
        <dbReference type="ChEBI" id="CHEBI:28938"/>
        <dbReference type="ChEBI" id="CHEBI:29991"/>
        <dbReference type="ChEBI" id="CHEBI:58048"/>
        <dbReference type="EC" id="3.5.1.1"/>
    </reaction>
</comment>
<comment type="function">
    <text evidence="7">Has both L-asparaginase and beta-aspartyl peptidase activity. Does not have aspartylglucosaminidase activity and is inactive toward GlcNAc-L-Asn. Likewise, has no activity toward glutamine.</text>
</comment>
<dbReference type="EMBL" id="GANO01001842">
    <property type="protein sequence ID" value="JAB58029.1"/>
    <property type="molecule type" value="mRNA"/>
</dbReference>
<keyword evidence="4" id="KW-0378">Hydrolase</keyword>
<feature type="binding site" evidence="10">
    <location>
        <begin position="218"/>
        <end position="221"/>
    </location>
    <ligand>
        <name>substrate</name>
    </ligand>
</feature>
<evidence type="ECO:0000256" key="2">
    <source>
        <dbReference type="ARBA" id="ARBA00010872"/>
    </source>
</evidence>
<dbReference type="PANTHER" id="PTHR10188">
    <property type="entry name" value="L-ASPARAGINASE"/>
    <property type="match status" value="1"/>
</dbReference>
<dbReference type="GO" id="GO:0033345">
    <property type="term" value="P:L-asparagine catabolic process via L-aspartate"/>
    <property type="evidence" value="ECO:0007669"/>
    <property type="project" value="TreeGrafter"/>
</dbReference>
<evidence type="ECO:0000256" key="4">
    <source>
        <dbReference type="ARBA" id="ARBA00022801"/>
    </source>
</evidence>
<keyword evidence="5" id="KW-0068">Autocatalytic cleavage</keyword>
<evidence type="ECO:0000256" key="6">
    <source>
        <dbReference type="ARBA" id="ARBA00049366"/>
    </source>
</evidence>
<feature type="site" description="Cleavage; by autolysis" evidence="11">
    <location>
        <begin position="189"/>
        <end position="190"/>
    </location>
</feature>
<reference evidence="12" key="1">
    <citation type="journal article" date="2014" name="Insect Biochem. Mol. Biol.">
        <title>An insight into the sialome of the frog biting fly, Corethrella appendiculata.</title>
        <authorList>
            <person name="Ribeiro J.M.C."/>
            <person name="Chagas A.C."/>
            <person name="Pham V.M."/>
            <person name="Lounibos L.P."/>
            <person name="Calvo E."/>
        </authorList>
    </citation>
    <scope>NUCLEOTIDE SEQUENCE</scope>
    <source>
        <tissue evidence="12">Salivary glands</tissue>
    </source>
</reference>
<dbReference type="InterPro" id="IPR000246">
    <property type="entry name" value="Peptidase_T2"/>
</dbReference>
<evidence type="ECO:0000256" key="8">
    <source>
        <dbReference type="ARBA" id="ARBA00061780"/>
    </source>
</evidence>
<dbReference type="GO" id="GO:0004067">
    <property type="term" value="F:asparaginase activity"/>
    <property type="evidence" value="ECO:0007669"/>
    <property type="project" value="UniProtKB-EC"/>
</dbReference>
<dbReference type="Pfam" id="PF01112">
    <property type="entry name" value="Asparaginase_2"/>
    <property type="match status" value="1"/>
</dbReference>
<evidence type="ECO:0000256" key="10">
    <source>
        <dbReference type="PIRSR" id="PIRSR600246-2"/>
    </source>
</evidence>
<protein>
    <submittedName>
        <fullName evidence="12">Putative asparaginase</fullName>
    </submittedName>
</protein>
<feature type="binding site" evidence="10">
    <location>
        <begin position="241"/>
        <end position="244"/>
    </location>
    <ligand>
        <name>substrate</name>
    </ligand>
</feature>
<sequence>MSEITPIVLVHGGAGDIPEERVPGKIRGVKLATKLGYKKLQETGNVLDAVEEAVRSMELDENFNAGYGSVLTTEGNVEMEASIMHGTTMKAGCCSFVKDIMHPISVARRVMEKTVHNYLAGDGVMEFARNEGFEILYPPGQLVTDFARQALEEWKEAHKRGEVGFARTEIGAKNKYANETETKQYGEVGTVGAVAIDKDGNIAVATSTGGITGKLPGRIGDTPLLGSGTYADSRFAGVSTTGHGETIMKAVLAHDIVKRLEFTSDDVQTATEKACKAMTDHLIGTAGAIVIDKKGEVGIAFTSKKMSWAYQKGDKIAYGINQGDFTEETIED</sequence>
<comment type="catalytic activity">
    <reaction evidence="1">
        <text>Cleavage of a beta-linked Asp residue from the N-terminus of a polypeptide.</text>
        <dbReference type="EC" id="3.4.19.5"/>
    </reaction>
</comment>
<dbReference type="GO" id="GO:0006508">
    <property type="term" value="P:proteolysis"/>
    <property type="evidence" value="ECO:0007669"/>
    <property type="project" value="UniProtKB-KW"/>
</dbReference>
<evidence type="ECO:0000256" key="5">
    <source>
        <dbReference type="ARBA" id="ARBA00022813"/>
    </source>
</evidence>
<dbReference type="Gene3D" id="3.60.20.30">
    <property type="entry name" value="(Glycosyl)asparaginase"/>
    <property type="match status" value="1"/>
</dbReference>
<dbReference type="AlphaFoldDB" id="U5EVI6"/>
<dbReference type="GO" id="GO:0008798">
    <property type="term" value="F:beta-aspartyl-peptidase activity"/>
    <property type="evidence" value="ECO:0007669"/>
    <property type="project" value="UniProtKB-EC"/>
</dbReference>
<evidence type="ECO:0000256" key="7">
    <source>
        <dbReference type="ARBA" id="ARBA00054922"/>
    </source>
</evidence>
<proteinExistence type="evidence at transcript level"/>
<dbReference type="InterPro" id="IPR029055">
    <property type="entry name" value="Ntn_hydrolases_N"/>
</dbReference>
<comment type="subunit">
    <text evidence="8">Heterodimer of an alpha and beta chain produced by autocleavage.</text>
</comment>
<evidence type="ECO:0000256" key="1">
    <source>
        <dbReference type="ARBA" id="ARBA00000306"/>
    </source>
</evidence>
<keyword evidence="3" id="KW-0645">Protease</keyword>